<proteinExistence type="predicted"/>
<dbReference type="PANTHER" id="PTHR42109:SF3">
    <property type="entry name" value="INTEGRAL MEMBRANE PROTEIN (AFU_ORTHOLOGUE AFUA_5G00100)"/>
    <property type="match status" value="1"/>
</dbReference>
<name>A0ABR0EIP9_ZASCE</name>
<keyword evidence="1" id="KW-1133">Transmembrane helix</keyword>
<feature type="transmembrane region" description="Helical" evidence="1">
    <location>
        <begin position="6"/>
        <end position="29"/>
    </location>
</feature>
<feature type="transmembrane region" description="Helical" evidence="1">
    <location>
        <begin position="113"/>
        <end position="137"/>
    </location>
</feature>
<organism evidence="3 4">
    <name type="scientific">Zasmidium cellare</name>
    <name type="common">Wine cellar mold</name>
    <name type="synonym">Racodium cellare</name>
    <dbReference type="NCBI Taxonomy" id="395010"/>
    <lineage>
        <taxon>Eukaryota</taxon>
        <taxon>Fungi</taxon>
        <taxon>Dikarya</taxon>
        <taxon>Ascomycota</taxon>
        <taxon>Pezizomycotina</taxon>
        <taxon>Dothideomycetes</taxon>
        <taxon>Dothideomycetidae</taxon>
        <taxon>Mycosphaerellales</taxon>
        <taxon>Mycosphaerellaceae</taxon>
        <taxon>Zasmidium</taxon>
    </lineage>
</organism>
<dbReference type="InterPro" id="IPR056119">
    <property type="entry name" value="DUF7702"/>
</dbReference>
<comment type="caution">
    <text evidence="3">The sequence shown here is derived from an EMBL/GenBank/DDBJ whole genome shotgun (WGS) entry which is preliminary data.</text>
</comment>
<evidence type="ECO:0000256" key="1">
    <source>
        <dbReference type="SAM" id="Phobius"/>
    </source>
</evidence>
<reference evidence="3 4" key="1">
    <citation type="journal article" date="2023" name="G3 (Bethesda)">
        <title>A chromosome-level genome assembly of Zasmidium syzygii isolated from banana leaves.</title>
        <authorList>
            <person name="van Westerhoven A.C."/>
            <person name="Mehrabi R."/>
            <person name="Talebi R."/>
            <person name="Steentjes M.B.F."/>
            <person name="Corcolon B."/>
            <person name="Chong P.A."/>
            <person name="Kema G.H.J."/>
            <person name="Seidl M.F."/>
        </authorList>
    </citation>
    <scope>NUCLEOTIDE SEQUENCE [LARGE SCALE GENOMIC DNA]</scope>
    <source>
        <strain evidence="3 4">P124</strain>
    </source>
</reference>
<keyword evidence="4" id="KW-1185">Reference proteome</keyword>
<evidence type="ECO:0000259" key="2">
    <source>
        <dbReference type="Pfam" id="PF24800"/>
    </source>
</evidence>
<dbReference type="Proteomes" id="UP001305779">
    <property type="component" value="Unassembled WGS sequence"/>
</dbReference>
<keyword evidence="1" id="KW-0472">Membrane</keyword>
<dbReference type="PANTHER" id="PTHR42109">
    <property type="entry name" value="UNPLACED GENOMIC SCAFFOLD UM_SCAF_CONTIG_1.265, WHOLE GENOME SHOTGUN SEQUENCE"/>
    <property type="match status" value="1"/>
</dbReference>
<accession>A0ABR0EIP9</accession>
<dbReference type="EMBL" id="JAXOVC010000006">
    <property type="protein sequence ID" value="KAK4500933.1"/>
    <property type="molecule type" value="Genomic_DNA"/>
</dbReference>
<evidence type="ECO:0000313" key="3">
    <source>
        <dbReference type="EMBL" id="KAK4500933.1"/>
    </source>
</evidence>
<sequence>MTLSHDSILSIVELVLYAPLLPLTAYLLFRHGRHGILGYLYLNAACTVRAVSDIVQLATSAADSKPSLGATILSSVGLSPLMLALAGMLHENHHYRLETSDRSPAMKSKITKLLWFVQLHIHTVCVVGMVLLIIGGVHIQEATTSEKANSAIKLREAGSIILLLLWLGLGQYAVYLTWKSRNLPNRGGLVSLAFWCLLASPFLGIKVVYNVVYYFDHDDSNLNPNTGSLAIKAQGNATWV</sequence>
<feature type="transmembrane region" description="Helical" evidence="1">
    <location>
        <begin position="157"/>
        <end position="178"/>
    </location>
</feature>
<keyword evidence="1" id="KW-0812">Transmembrane</keyword>
<feature type="domain" description="DUF7702" evidence="2">
    <location>
        <begin position="7"/>
        <end position="231"/>
    </location>
</feature>
<protein>
    <recommendedName>
        <fullName evidence="2">DUF7702 domain-containing protein</fullName>
    </recommendedName>
</protein>
<feature type="transmembrane region" description="Helical" evidence="1">
    <location>
        <begin position="70"/>
        <end position="92"/>
    </location>
</feature>
<dbReference type="Pfam" id="PF24800">
    <property type="entry name" value="DUF7702"/>
    <property type="match status" value="1"/>
</dbReference>
<gene>
    <name evidence="3" type="ORF">PRZ48_009125</name>
</gene>
<evidence type="ECO:0000313" key="4">
    <source>
        <dbReference type="Proteomes" id="UP001305779"/>
    </source>
</evidence>
<feature type="transmembrane region" description="Helical" evidence="1">
    <location>
        <begin position="190"/>
        <end position="215"/>
    </location>
</feature>